<dbReference type="EMBL" id="HBIN01006384">
    <property type="protein sequence ID" value="CAE0434370.1"/>
    <property type="molecule type" value="Transcribed_RNA"/>
</dbReference>
<proteinExistence type="predicted"/>
<name>A0A7S3LKN5_9STRA</name>
<evidence type="ECO:0000313" key="1">
    <source>
        <dbReference type="EMBL" id="CAE0434370.1"/>
    </source>
</evidence>
<accession>A0A7S3LKN5</accession>
<reference evidence="1" key="1">
    <citation type="submission" date="2021-01" db="EMBL/GenBank/DDBJ databases">
        <authorList>
            <person name="Corre E."/>
            <person name="Pelletier E."/>
            <person name="Niang G."/>
            <person name="Scheremetjew M."/>
            <person name="Finn R."/>
            <person name="Kale V."/>
            <person name="Holt S."/>
            <person name="Cochrane G."/>
            <person name="Meng A."/>
            <person name="Brown T."/>
            <person name="Cohen L."/>
        </authorList>
    </citation>
    <scope>NUCLEOTIDE SEQUENCE</scope>
    <source>
        <strain evidence="1">GSBS06</strain>
    </source>
</reference>
<sequence>MDMNMDSEPDRWIITENILLERTVNRASVSASAIFDTKTDIIVATFSNDTIKGWNLKFSPLWSCELSSVLPKDPYNLNRNPRAKSERGEISIFFSVGNRRLSAQLRISSNAFLLGLDSGELLLFELPFPYVTENRNRINILKETFLKLDRDAPSTSNNKTNTHDTIRGQNGTTFTIIKQFSSPVSILEEISSINVDDAIKLQKQYDPDLFNRMNEPSQNAVICIAYVCVSLNDETESFFFFVGDSNGFVHCLRIMSNSSKLDYYLIDEFNISTHNIRTAILQIKACALSNGNIHLHYVDSSQHLVFYRTNVKNMHFNLIGYSSFEGPSTPSKLEIDYKNMNARIYGEGYWTDWQLGSCDDQTDSKKS</sequence>
<dbReference type="AlphaFoldDB" id="A0A7S3LKN5"/>
<protein>
    <submittedName>
        <fullName evidence="1">Uncharacterized protein</fullName>
    </submittedName>
</protein>
<gene>
    <name evidence="1" type="ORF">ASTO00021_LOCUS4668</name>
</gene>
<organism evidence="1">
    <name type="scientific">Aplanochytrium stocchinoi</name>
    <dbReference type="NCBI Taxonomy" id="215587"/>
    <lineage>
        <taxon>Eukaryota</taxon>
        <taxon>Sar</taxon>
        <taxon>Stramenopiles</taxon>
        <taxon>Bigyra</taxon>
        <taxon>Labyrinthulomycetes</taxon>
        <taxon>Thraustochytrida</taxon>
        <taxon>Thraustochytriidae</taxon>
        <taxon>Aplanochytrium</taxon>
    </lineage>
</organism>